<dbReference type="InterPro" id="IPR022092">
    <property type="entry name" value="TMF_DNA-bd"/>
</dbReference>
<comment type="subcellular location">
    <subcellularLocation>
        <location evidence="1">Golgi apparatus</location>
    </subcellularLocation>
</comment>
<evidence type="ECO:0000313" key="8">
    <source>
        <dbReference type="Proteomes" id="UP000788993"/>
    </source>
</evidence>
<sequence length="741" mass="82907">MEDGDSVTSSQVPGAEEAVPRKKLTLQERLALAASKNTRKDDVKDGKENNEVKGPRDAKDASPGAETAKDEFSLPADYKALEHDALVALLERSAHVVGDLKRTNQRLARKVEDLRRERAPKRSGTPVSSEEVLRRKLEEKDLQIKELLEEGSKLSMKEVNLTQTIKKMKQKEIDLEEDLARAERDVGNLQARVAELEAEVGGFKHNERTIKEDRLGYETLQKKFDKLQQERNEAVDELKELKMRRLDVQVATLQKQLETELKKGARLQERLDKTTEEFGLYKDDARNQISQLTYKLERERAKYNELSEQNAAEIKRLENKMEAFRLLSESADKTVDAAGVSDSLSVSVDLIQAQYTQAQENWKLIESSYLKKISSLENDVEVLKQKDIANSRKIKTMQGDLKSRAAEMSELLENESALRAELEATKNQLEIAENDLETAKQGQEALKKDYEVEKANFERKIQALEEEKTRLANINKLRIDAQASVQQASQPQTSFYLNEFNSSSSLHHYRTQRSVSLASADNIALGESSTTPRPGAFAGGPSRGQSQSSFFGSSLNHSQSSSMLDTIDDPLTTEEEVFPGSSPMSGYRARGGPGLSHVASTEDLTTPHSSTIGGMGSSNVNGGSNIQLMGKLSSRIRRLELEILGLKDEIADLNAQKQEAANEIVQLVRENEQTKEYKEKLASLEEEHAALTSNYEATLQLLGQKSERCNELQADVDDLKDLMRSQVQELVSLQEKLAANN</sequence>
<dbReference type="InterPro" id="IPR052602">
    <property type="entry name" value="Growth_transcription_reg"/>
</dbReference>
<accession>A0A9P8T0N1</accession>
<feature type="region of interest" description="Disordered" evidence="5">
    <location>
        <begin position="525"/>
        <end position="618"/>
    </location>
</feature>
<dbReference type="GO" id="GO:0005783">
    <property type="term" value="C:endoplasmic reticulum"/>
    <property type="evidence" value="ECO:0007669"/>
    <property type="project" value="TreeGrafter"/>
</dbReference>
<dbReference type="AlphaFoldDB" id="A0A9P8T0N1"/>
<evidence type="ECO:0000259" key="6">
    <source>
        <dbReference type="Pfam" id="PF12325"/>
    </source>
</evidence>
<evidence type="ECO:0000256" key="4">
    <source>
        <dbReference type="SAM" id="Coils"/>
    </source>
</evidence>
<keyword evidence="8" id="KW-1185">Reference proteome</keyword>
<keyword evidence="2" id="KW-0333">Golgi apparatus</keyword>
<protein>
    <recommendedName>
        <fullName evidence="6">TATA element modulatory factor 1 TATA binding domain-containing protein</fullName>
    </recommendedName>
</protein>
<evidence type="ECO:0000313" key="7">
    <source>
        <dbReference type="EMBL" id="KAH3661040.1"/>
    </source>
</evidence>
<feature type="compositionally biased region" description="Basic and acidic residues" evidence="5">
    <location>
        <begin position="38"/>
        <end position="60"/>
    </location>
</feature>
<keyword evidence="3 4" id="KW-0175">Coiled coil</keyword>
<feature type="compositionally biased region" description="Polar residues" evidence="5">
    <location>
        <begin position="598"/>
        <end position="612"/>
    </location>
</feature>
<dbReference type="Pfam" id="PF12329">
    <property type="entry name" value="TMF_DNA_bd"/>
    <property type="match status" value="1"/>
</dbReference>
<dbReference type="PANTHER" id="PTHR46515">
    <property type="entry name" value="TATA ELEMENT MODULATORY FACTOR TMF1"/>
    <property type="match status" value="1"/>
</dbReference>
<dbReference type="GO" id="GO:0005794">
    <property type="term" value="C:Golgi apparatus"/>
    <property type="evidence" value="ECO:0007669"/>
    <property type="project" value="UniProtKB-SubCell"/>
</dbReference>
<gene>
    <name evidence="7" type="ORF">OGATHE_005372</name>
</gene>
<feature type="compositionally biased region" description="Acidic residues" evidence="5">
    <location>
        <begin position="566"/>
        <end position="577"/>
    </location>
</feature>
<dbReference type="InterPro" id="IPR022091">
    <property type="entry name" value="TMF_TATA-bd"/>
</dbReference>
<feature type="compositionally biased region" description="Polar residues" evidence="5">
    <location>
        <begin position="1"/>
        <end position="12"/>
    </location>
</feature>
<evidence type="ECO:0000256" key="3">
    <source>
        <dbReference type="ARBA" id="ARBA00023054"/>
    </source>
</evidence>
<feature type="region of interest" description="Disordered" evidence="5">
    <location>
        <begin position="1"/>
        <end position="72"/>
    </location>
</feature>
<dbReference type="Proteomes" id="UP000788993">
    <property type="component" value="Unassembled WGS sequence"/>
</dbReference>
<name>A0A9P8T0N1_9ASCO</name>
<feature type="coiled-coil region" evidence="4">
    <location>
        <begin position="629"/>
        <end position="736"/>
    </location>
</feature>
<reference evidence="7" key="1">
    <citation type="journal article" date="2021" name="Open Biol.">
        <title>Shared evolutionary footprints suggest mitochondrial oxidative damage underlies multiple complex I losses in fungi.</title>
        <authorList>
            <person name="Schikora-Tamarit M.A."/>
            <person name="Marcet-Houben M."/>
            <person name="Nosek J."/>
            <person name="Gabaldon T."/>
        </authorList>
    </citation>
    <scope>NUCLEOTIDE SEQUENCE</scope>
    <source>
        <strain evidence="7">NCAIM Y.01608</strain>
    </source>
</reference>
<evidence type="ECO:0000256" key="2">
    <source>
        <dbReference type="ARBA" id="ARBA00023034"/>
    </source>
</evidence>
<evidence type="ECO:0000256" key="5">
    <source>
        <dbReference type="SAM" id="MobiDB-lite"/>
    </source>
</evidence>
<reference evidence="7" key="2">
    <citation type="submission" date="2021-01" db="EMBL/GenBank/DDBJ databases">
        <authorList>
            <person name="Schikora-Tamarit M.A."/>
        </authorList>
    </citation>
    <scope>NUCLEOTIDE SEQUENCE</scope>
    <source>
        <strain evidence="7">NCAIM Y.01608</strain>
    </source>
</reference>
<feature type="compositionally biased region" description="Low complexity" evidence="5">
    <location>
        <begin position="543"/>
        <end position="562"/>
    </location>
</feature>
<feature type="coiled-coil region" evidence="4">
    <location>
        <begin position="97"/>
        <end position="334"/>
    </location>
</feature>
<dbReference type="EMBL" id="JAEUBD010001468">
    <property type="protein sequence ID" value="KAH3661040.1"/>
    <property type="molecule type" value="Genomic_DNA"/>
</dbReference>
<dbReference type="PANTHER" id="PTHR46515:SF1">
    <property type="entry name" value="TATA ELEMENT MODULATORY FACTOR"/>
    <property type="match status" value="1"/>
</dbReference>
<comment type="caution">
    <text evidence="7">The sequence shown here is derived from an EMBL/GenBank/DDBJ whole genome shotgun (WGS) entry which is preliminary data.</text>
</comment>
<proteinExistence type="predicted"/>
<feature type="domain" description="TATA element modulatory factor 1 TATA binding" evidence="6">
    <location>
        <begin position="617"/>
        <end position="730"/>
    </location>
</feature>
<dbReference type="Pfam" id="PF12325">
    <property type="entry name" value="TMF_TATA_bd"/>
    <property type="match status" value="1"/>
</dbReference>
<organism evidence="7 8">
    <name type="scientific">Ogataea polymorpha</name>
    <dbReference type="NCBI Taxonomy" id="460523"/>
    <lineage>
        <taxon>Eukaryota</taxon>
        <taxon>Fungi</taxon>
        <taxon>Dikarya</taxon>
        <taxon>Ascomycota</taxon>
        <taxon>Saccharomycotina</taxon>
        <taxon>Pichiomycetes</taxon>
        <taxon>Pichiales</taxon>
        <taxon>Pichiaceae</taxon>
        <taxon>Ogataea</taxon>
    </lineage>
</organism>
<evidence type="ECO:0000256" key="1">
    <source>
        <dbReference type="ARBA" id="ARBA00004555"/>
    </source>
</evidence>
<feature type="coiled-coil region" evidence="4">
    <location>
        <begin position="366"/>
        <end position="474"/>
    </location>
</feature>